<dbReference type="OrthoDB" id="448268at2759"/>
<evidence type="ECO:0000313" key="4">
    <source>
        <dbReference type="Proteomes" id="UP000601435"/>
    </source>
</evidence>
<evidence type="ECO:0000313" key="3">
    <source>
        <dbReference type="EMBL" id="CAE7801733.1"/>
    </source>
</evidence>
<evidence type="ECO:0000256" key="2">
    <source>
        <dbReference type="SAM" id="MobiDB-lite"/>
    </source>
</evidence>
<reference evidence="3" key="1">
    <citation type="submission" date="2021-02" db="EMBL/GenBank/DDBJ databases">
        <authorList>
            <person name="Dougan E. K."/>
            <person name="Rhodes N."/>
            <person name="Thang M."/>
            <person name="Chan C."/>
        </authorList>
    </citation>
    <scope>NUCLEOTIDE SEQUENCE</scope>
</reference>
<sequence>FVTMLRYKIVVQNWFPGGYSLLGMYLEQRLWTIQAELQLQQFNIRGIGLMSNLTAHKTLELIHLVFAKDLEYRRGIGLLISSLAEKYLEQIHLVFVKDLEYLRGVGPLAMPMIVKCQAVVLPVFAKGLEFLKGIGLTSNLIANKDLVLIQLVFAKDLEYLRGIGLMVSRAASIYLVLIQLVFAKDLEYLRGIGLMVSRTASKYLEQIQLVFVKDLEYLRGIGLMIRLASSMYLEQIQLVFVKDLEYLRGIGLMVGLVVSAYLEQIQLVFVKDLEYLRGIGRKGRCLARVYLEQIQLVFAKDLEYLRGISRVLCLMARSPVVAVTQQAVYQDKGLGVPPVEAAYRPPGFRDSRTYGDYGFERPPGLEMRTQGPVPGPPNEPIPSAGADVHQGQAASGFGSTGPSAMDVLITGMGQLQQVLLKQRSDVVDLEPKAVSELAKLPEYTAETGAIDFQDYLYLAEQQIGTLASGAGDWWSRTLSVAQQAYAEYQTLSPVRRLNVVPSLTDDLRDDKYKKLERKVAALVLASLPKSVRDDLVAYRVQGVHQILYRLMVIFQPGGAQDRAQLLKQLDVTESAPGPAEATAALRRWYRLLQRASDLGVKLPDESLQVKALSVIVKRTSEQNADFKFRLALARTELQIDTRGAYLKGLATAPDPKGKAKASPAKKASTVVKGVSYVVPNSIERRSPDSCGEVTIKLCSYDFGVLTDCGLGYTATSTGYYHPSEEAVRTLVVREPDEPAPAFLSAVAWYESRLQSTAVASGEGEDTSEALLDSGASHAFRPPVSQEELMVSKRVGVSLATGEERRILQNSGGALLSEGKKDATILPMGQLVTLLGCRVNWTPSRLTVIHPAHGKLQVRLRGHCPVLPVTQALSLISELEQKRMESFEKTVQELQLQIKALKEKGMQGWTWEQHLRALREQGDRTHLAGFLHKNPVFSTVKAEALLGIPENIPLEGRDGWNLLKGMPWSRAKRI</sequence>
<keyword evidence="4" id="KW-1185">Reference proteome</keyword>
<feature type="region of interest" description="Disordered" evidence="2">
    <location>
        <begin position="361"/>
        <end position="398"/>
    </location>
</feature>
<dbReference type="Proteomes" id="UP000601435">
    <property type="component" value="Unassembled WGS sequence"/>
</dbReference>
<keyword evidence="1" id="KW-0175">Coiled coil</keyword>
<dbReference type="EMBL" id="CAJNJA010044423">
    <property type="protein sequence ID" value="CAE7801733.1"/>
    <property type="molecule type" value="Genomic_DNA"/>
</dbReference>
<feature type="coiled-coil region" evidence="1">
    <location>
        <begin position="876"/>
        <end position="903"/>
    </location>
</feature>
<comment type="caution">
    <text evidence="3">The sequence shown here is derived from an EMBL/GenBank/DDBJ whole genome shotgun (WGS) entry which is preliminary data.</text>
</comment>
<accession>A0A812YXV7</accession>
<protein>
    <submittedName>
        <fullName evidence="3">GIP protein</fullName>
    </submittedName>
</protein>
<gene>
    <name evidence="3" type="primary">GIP</name>
    <name evidence="3" type="ORF">SNEC2469_LOCUS23663</name>
</gene>
<proteinExistence type="predicted"/>
<evidence type="ECO:0000256" key="1">
    <source>
        <dbReference type="SAM" id="Coils"/>
    </source>
</evidence>
<organism evidence="3 4">
    <name type="scientific">Symbiodinium necroappetens</name>
    <dbReference type="NCBI Taxonomy" id="1628268"/>
    <lineage>
        <taxon>Eukaryota</taxon>
        <taxon>Sar</taxon>
        <taxon>Alveolata</taxon>
        <taxon>Dinophyceae</taxon>
        <taxon>Suessiales</taxon>
        <taxon>Symbiodiniaceae</taxon>
        <taxon>Symbiodinium</taxon>
    </lineage>
</organism>
<feature type="non-terminal residue" evidence="3">
    <location>
        <position position="973"/>
    </location>
</feature>
<name>A0A812YXV7_9DINO</name>
<dbReference type="AlphaFoldDB" id="A0A812YXV7"/>